<dbReference type="Proteomes" id="UP000007329">
    <property type="component" value="Chromosome"/>
</dbReference>
<evidence type="ECO:0000313" key="3">
    <source>
        <dbReference type="Proteomes" id="UP000007329"/>
    </source>
</evidence>
<feature type="region of interest" description="Disordered" evidence="1">
    <location>
        <begin position="1"/>
        <end position="21"/>
    </location>
</feature>
<dbReference type="EMBL" id="CP002275">
    <property type="protein sequence ID" value="AFS14340.1"/>
    <property type="molecule type" value="Genomic_DNA"/>
</dbReference>
<reference evidence="2 3" key="2">
    <citation type="journal article" date="2012" name="Nucleic Acids Res.">
        <title>Massive gene acquisitions in Mycobacterium indicus pranii provide a perspective on mycobacterial evolution.</title>
        <authorList>
            <person name="Saini V."/>
            <person name="Raghuvanshi S."/>
            <person name="Khurana J.P."/>
            <person name="Ahmed N."/>
            <person name="Hasnain S.E."/>
            <person name="Tyagi A.K."/>
            <person name="Tyagi A.K."/>
        </authorList>
    </citation>
    <scope>NUCLEOTIDE SEQUENCE [LARGE SCALE GENOMIC DNA]</scope>
    <source>
        <strain evidence="3">DSM 45239 / MTCC 9506</strain>
    </source>
</reference>
<organism evidence="2 3">
    <name type="scientific">Mycobacterium indicus pranii (strain DSM 45239 / MTCC 9506)</name>
    <dbReference type="NCBI Taxonomy" id="1232724"/>
    <lineage>
        <taxon>Bacteria</taxon>
        <taxon>Bacillati</taxon>
        <taxon>Actinomycetota</taxon>
        <taxon>Actinomycetes</taxon>
        <taxon>Mycobacteriales</taxon>
        <taxon>Mycobacteriaceae</taxon>
        <taxon>Mycobacterium</taxon>
        <taxon>Mycobacterium avium complex (MAC)</taxon>
    </lineage>
</organism>
<dbReference type="HOGENOM" id="CLU_3330428_0_0_11"/>
<accession>J9WBD7</accession>
<reference evidence="2 3" key="1">
    <citation type="journal article" date="2007" name="PLoS ONE">
        <title>Molecular analysis of a leprosy immunotherapeutic bacillus provides insights into Mycobacterium evolution.</title>
        <authorList>
            <person name="Ahmed N."/>
            <person name="Saini V."/>
            <person name="Raghuvanshi S."/>
            <person name="Khurana J.P."/>
            <person name="Tyagi A.K."/>
            <person name="Tyagi A.K."/>
            <person name="Hasnain S.E."/>
        </authorList>
    </citation>
    <scope>NUCLEOTIDE SEQUENCE [LARGE SCALE GENOMIC DNA]</scope>
    <source>
        <strain evidence="2">MTCC 9506</strain>
    </source>
</reference>
<dbReference type="AlphaFoldDB" id="J9WBD7"/>
<dbReference type="KEGG" id="mid:MIP_03404"/>
<dbReference type="PATRIC" id="fig|1232724.3.peg.2370"/>
<feature type="compositionally biased region" description="Basic and acidic residues" evidence="1">
    <location>
        <begin position="7"/>
        <end position="19"/>
    </location>
</feature>
<evidence type="ECO:0000256" key="1">
    <source>
        <dbReference type="SAM" id="MobiDB-lite"/>
    </source>
</evidence>
<proteinExistence type="predicted"/>
<sequence length="38" mass="3837">MCADSPVMHKPDGNRHDGVNARAAPYLPGAAVSLTGCG</sequence>
<protein>
    <submittedName>
        <fullName evidence="2">Uncharacterized protein</fullName>
    </submittedName>
</protein>
<evidence type="ECO:0000313" key="2">
    <source>
        <dbReference type="EMBL" id="AFS14340.1"/>
    </source>
</evidence>
<name>J9WBD7_MYCIP</name>
<gene>
    <name evidence="2" type="ORF">MIP_03404</name>
</gene>